<dbReference type="GO" id="GO:0003676">
    <property type="term" value="F:nucleic acid binding"/>
    <property type="evidence" value="ECO:0007669"/>
    <property type="project" value="InterPro"/>
</dbReference>
<organism evidence="2 3">
    <name type="scientific">Gymnopus androsaceus JB14</name>
    <dbReference type="NCBI Taxonomy" id="1447944"/>
    <lineage>
        <taxon>Eukaryota</taxon>
        <taxon>Fungi</taxon>
        <taxon>Dikarya</taxon>
        <taxon>Basidiomycota</taxon>
        <taxon>Agaricomycotina</taxon>
        <taxon>Agaricomycetes</taxon>
        <taxon>Agaricomycetidae</taxon>
        <taxon>Agaricales</taxon>
        <taxon>Marasmiineae</taxon>
        <taxon>Omphalotaceae</taxon>
        <taxon>Gymnopus</taxon>
    </lineage>
</organism>
<proteinExistence type="predicted"/>
<evidence type="ECO:0000313" key="3">
    <source>
        <dbReference type="Proteomes" id="UP000799118"/>
    </source>
</evidence>
<dbReference type="EMBL" id="ML769564">
    <property type="protein sequence ID" value="KAE9393763.1"/>
    <property type="molecule type" value="Genomic_DNA"/>
</dbReference>
<dbReference type="PANTHER" id="PTHR42648">
    <property type="entry name" value="TRANSPOSASE, PUTATIVE-RELATED"/>
    <property type="match status" value="1"/>
</dbReference>
<dbReference type="PANTHER" id="PTHR42648:SF28">
    <property type="entry name" value="TRANSPOSON-ENCODED PROTEIN WITH RIBONUCLEASE H-LIKE AND RETROVIRUS ZINC FINGER-LIKE DOMAINS"/>
    <property type="match status" value="1"/>
</dbReference>
<protein>
    <submittedName>
        <fullName evidence="2">Copia protein</fullName>
    </submittedName>
</protein>
<reference evidence="2" key="1">
    <citation type="journal article" date="2019" name="Environ. Microbiol.">
        <title>Fungal ecological strategies reflected in gene transcription - a case study of two litter decomposers.</title>
        <authorList>
            <person name="Barbi F."/>
            <person name="Kohler A."/>
            <person name="Barry K."/>
            <person name="Baskaran P."/>
            <person name="Daum C."/>
            <person name="Fauchery L."/>
            <person name="Ihrmark K."/>
            <person name="Kuo A."/>
            <person name="LaButti K."/>
            <person name="Lipzen A."/>
            <person name="Morin E."/>
            <person name="Grigoriev I.V."/>
            <person name="Henrissat B."/>
            <person name="Lindahl B."/>
            <person name="Martin F."/>
        </authorList>
    </citation>
    <scope>NUCLEOTIDE SEQUENCE</scope>
    <source>
        <strain evidence="2">JB14</strain>
    </source>
</reference>
<dbReference type="AlphaFoldDB" id="A0A6A4H7U0"/>
<feature type="domain" description="Retroviral polymerase SH3-like" evidence="1">
    <location>
        <begin position="55"/>
        <end position="92"/>
    </location>
</feature>
<evidence type="ECO:0000259" key="1">
    <source>
        <dbReference type="Pfam" id="PF25597"/>
    </source>
</evidence>
<dbReference type="InterPro" id="IPR057670">
    <property type="entry name" value="SH3_retrovirus"/>
</dbReference>
<accession>A0A6A4H7U0</accession>
<dbReference type="InterPro" id="IPR012337">
    <property type="entry name" value="RNaseH-like_sf"/>
</dbReference>
<dbReference type="Proteomes" id="UP000799118">
    <property type="component" value="Unassembled WGS sequence"/>
</dbReference>
<dbReference type="InterPro" id="IPR039537">
    <property type="entry name" value="Retrotran_Ty1/copia-like"/>
</dbReference>
<evidence type="ECO:0000313" key="2">
    <source>
        <dbReference type="EMBL" id="KAE9393763.1"/>
    </source>
</evidence>
<dbReference type="SUPFAM" id="SSF53098">
    <property type="entry name" value="Ribonuclease H-like"/>
    <property type="match status" value="1"/>
</dbReference>
<name>A0A6A4H7U0_9AGAR</name>
<keyword evidence="3" id="KW-1185">Reference proteome</keyword>
<dbReference type="InterPro" id="IPR036397">
    <property type="entry name" value="RNaseH_sf"/>
</dbReference>
<feature type="non-terminal residue" evidence="2">
    <location>
        <position position="92"/>
    </location>
</feature>
<sequence length="92" mass="10788">MLHSSGLPRNLWGEALKHEIWLKNWSVTRALGNKTPYEVMFGEKPNLSHIRECGAKVWVHDDTNPKLERRARIGHWLGFDLESSGHRIYWPE</sequence>
<dbReference type="OrthoDB" id="2640446at2759"/>
<dbReference type="Gene3D" id="3.30.420.10">
    <property type="entry name" value="Ribonuclease H-like superfamily/Ribonuclease H"/>
    <property type="match status" value="1"/>
</dbReference>
<dbReference type="Pfam" id="PF25597">
    <property type="entry name" value="SH3_retrovirus"/>
    <property type="match status" value="1"/>
</dbReference>
<gene>
    <name evidence="2" type="ORF">BT96DRAFT_828720</name>
</gene>